<dbReference type="RefSeq" id="WP_214562162.1">
    <property type="nucleotide sequence ID" value="NZ_JAHEWX010000002.1"/>
</dbReference>
<feature type="transmembrane region" description="Helical" evidence="1">
    <location>
        <begin position="96"/>
        <end position="115"/>
    </location>
</feature>
<dbReference type="GO" id="GO:0009103">
    <property type="term" value="P:lipopolysaccharide biosynthetic process"/>
    <property type="evidence" value="ECO:0007669"/>
    <property type="project" value="TreeGrafter"/>
</dbReference>
<gene>
    <name evidence="3" type="ORF">KK103_03170</name>
</gene>
<evidence type="ECO:0000313" key="4">
    <source>
        <dbReference type="Proteomes" id="UP000709437"/>
    </source>
</evidence>
<feature type="domain" description="Acyltransferase 3" evidence="2">
    <location>
        <begin position="15"/>
        <end position="344"/>
    </location>
</feature>
<feature type="transmembrane region" description="Helical" evidence="1">
    <location>
        <begin position="12"/>
        <end position="32"/>
    </location>
</feature>
<keyword evidence="3" id="KW-0012">Acyltransferase</keyword>
<feature type="transmembrane region" description="Helical" evidence="1">
    <location>
        <begin position="147"/>
        <end position="168"/>
    </location>
</feature>
<comment type="caution">
    <text evidence="3">The sequence shown here is derived from an EMBL/GenBank/DDBJ whole genome shotgun (WGS) entry which is preliminary data.</text>
</comment>
<dbReference type="PANTHER" id="PTHR23028:SF53">
    <property type="entry name" value="ACYL_TRANSF_3 DOMAIN-CONTAINING PROTEIN"/>
    <property type="match status" value="1"/>
</dbReference>
<keyword evidence="1" id="KW-0812">Transmembrane</keyword>
<name>A0A9Q2W479_9MICO</name>
<evidence type="ECO:0000313" key="3">
    <source>
        <dbReference type="EMBL" id="MBT1540750.1"/>
    </source>
</evidence>
<dbReference type="InterPro" id="IPR002656">
    <property type="entry name" value="Acyl_transf_3_dom"/>
</dbReference>
<accession>A0A9Q2W479</accession>
<dbReference type="InterPro" id="IPR050879">
    <property type="entry name" value="Acyltransferase_3"/>
</dbReference>
<dbReference type="Pfam" id="PF01757">
    <property type="entry name" value="Acyl_transf_3"/>
    <property type="match status" value="1"/>
</dbReference>
<protein>
    <submittedName>
        <fullName evidence="3">Acyltransferase</fullName>
    </submittedName>
</protein>
<dbReference type="EMBL" id="JAHEWX010000002">
    <property type="protein sequence ID" value="MBT1540750.1"/>
    <property type="molecule type" value="Genomic_DNA"/>
</dbReference>
<sequence>MSRTDPALEHPVLPSLTGLRWVAAFGVFAYHVRNLGYFDGNAQTALSAVVGSGDTGVSLFFMLSGFVLAWSDRAEDDTAGPVRAALRFWARRAARIWPLHLVAVLAAIIVAATLLPGIRTTSPAALVANVLLVNAWHAPWWQAGNPVSWSLTCEAFFYLTFPFLIRLLRSAHPAVLAALAALAAVLVLVAPVLVPHLPGSPVPASWPPARFPEFLLGVLTAALVRSAAWRGPRLAVPVLLTVAGLLAADLHPTSRFALTGCTVVGFSLLLPALARADVEGRTTGLSSPLLVHLGARSFAFYLVHLLTIDAVLAFRPLGTAAGGVTSVLLTLLALVAALAVASVLHDAVEVPVRRLLLRGTRPAARRGPEAGRTDQGFRQLIRPTVARSRR</sequence>
<keyword evidence="3" id="KW-0808">Transferase</keyword>
<keyword evidence="1" id="KW-0472">Membrane</keyword>
<feature type="transmembrane region" description="Helical" evidence="1">
    <location>
        <begin position="256"/>
        <end position="274"/>
    </location>
</feature>
<evidence type="ECO:0000259" key="2">
    <source>
        <dbReference type="Pfam" id="PF01757"/>
    </source>
</evidence>
<evidence type="ECO:0000256" key="1">
    <source>
        <dbReference type="SAM" id="Phobius"/>
    </source>
</evidence>
<feature type="transmembrane region" description="Helical" evidence="1">
    <location>
        <begin position="320"/>
        <end position="344"/>
    </location>
</feature>
<feature type="transmembrane region" description="Helical" evidence="1">
    <location>
        <begin position="44"/>
        <end position="70"/>
    </location>
</feature>
<proteinExistence type="predicted"/>
<feature type="transmembrane region" description="Helical" evidence="1">
    <location>
        <begin position="175"/>
        <end position="197"/>
    </location>
</feature>
<dbReference type="AlphaFoldDB" id="A0A9Q2W479"/>
<feature type="transmembrane region" description="Helical" evidence="1">
    <location>
        <begin position="295"/>
        <end position="314"/>
    </location>
</feature>
<dbReference type="PANTHER" id="PTHR23028">
    <property type="entry name" value="ACETYLTRANSFERASE"/>
    <property type="match status" value="1"/>
</dbReference>
<dbReference type="GO" id="GO:0016747">
    <property type="term" value="F:acyltransferase activity, transferring groups other than amino-acyl groups"/>
    <property type="evidence" value="ECO:0007669"/>
    <property type="project" value="InterPro"/>
</dbReference>
<organism evidence="3 4">
    <name type="scientific">Curtobacterium flaccumfaciens pv. flaccumfaciens</name>
    <dbReference type="NCBI Taxonomy" id="138532"/>
    <lineage>
        <taxon>Bacteria</taxon>
        <taxon>Bacillati</taxon>
        <taxon>Actinomycetota</taxon>
        <taxon>Actinomycetes</taxon>
        <taxon>Micrococcales</taxon>
        <taxon>Microbacteriaceae</taxon>
        <taxon>Curtobacterium</taxon>
    </lineage>
</organism>
<reference evidence="3" key="1">
    <citation type="submission" date="2021-05" db="EMBL/GenBank/DDBJ databases">
        <title>Whole genome sequence of Curtobacterium flaccumfaciens pv. flaccumfaciens strain CFBP 3417.</title>
        <authorList>
            <person name="Osdaghi E."/>
            <person name="Taghouti G."/>
            <person name="Portier P."/>
            <person name="Fazliarab A."/>
            <person name="Taghavi S.M."/>
            <person name="Briand M."/>
            <person name="Le-Saux M."/>
            <person name="Jacques M.-A."/>
        </authorList>
    </citation>
    <scope>NUCLEOTIDE SEQUENCE</scope>
    <source>
        <strain evidence="3">CFBP 3417</strain>
    </source>
</reference>
<keyword evidence="1" id="KW-1133">Transmembrane helix</keyword>
<dbReference type="Proteomes" id="UP000709437">
    <property type="component" value="Unassembled WGS sequence"/>
</dbReference>
<dbReference type="GO" id="GO:0016020">
    <property type="term" value="C:membrane"/>
    <property type="evidence" value="ECO:0007669"/>
    <property type="project" value="TreeGrafter"/>
</dbReference>